<proteinExistence type="predicted"/>
<protein>
    <submittedName>
        <fullName evidence="1">Uncharacterized protein</fullName>
    </submittedName>
</protein>
<reference evidence="1 2" key="1">
    <citation type="journal article" date="2016" name="Nat. Commun.">
        <title>Ectomycorrhizal ecology is imprinted in the genome of the dominant symbiotic fungus Cenococcum geophilum.</title>
        <authorList>
            <consortium name="DOE Joint Genome Institute"/>
            <person name="Peter M."/>
            <person name="Kohler A."/>
            <person name="Ohm R.A."/>
            <person name="Kuo A."/>
            <person name="Krutzmann J."/>
            <person name="Morin E."/>
            <person name="Arend M."/>
            <person name="Barry K.W."/>
            <person name="Binder M."/>
            <person name="Choi C."/>
            <person name="Clum A."/>
            <person name="Copeland A."/>
            <person name="Grisel N."/>
            <person name="Haridas S."/>
            <person name="Kipfer T."/>
            <person name="LaButti K."/>
            <person name="Lindquist E."/>
            <person name="Lipzen A."/>
            <person name="Maire R."/>
            <person name="Meier B."/>
            <person name="Mihaltcheva S."/>
            <person name="Molinier V."/>
            <person name="Murat C."/>
            <person name="Poggeler S."/>
            <person name="Quandt C.A."/>
            <person name="Sperisen C."/>
            <person name="Tritt A."/>
            <person name="Tisserant E."/>
            <person name="Crous P.W."/>
            <person name="Henrissat B."/>
            <person name="Nehls U."/>
            <person name="Egli S."/>
            <person name="Spatafora J.W."/>
            <person name="Grigoriev I.V."/>
            <person name="Martin F.M."/>
        </authorList>
    </citation>
    <scope>NUCLEOTIDE SEQUENCE [LARGE SCALE GENOMIC DNA]</scope>
    <source>
        <strain evidence="1 2">CBS 459.81</strain>
    </source>
</reference>
<dbReference type="AlphaFoldDB" id="A0A8E2JC18"/>
<gene>
    <name evidence="1" type="ORF">K432DRAFT_395971</name>
</gene>
<dbReference type="OrthoDB" id="3796204at2759"/>
<evidence type="ECO:0000313" key="1">
    <source>
        <dbReference type="EMBL" id="OCK77009.1"/>
    </source>
</evidence>
<dbReference type="EMBL" id="KV745162">
    <property type="protein sequence ID" value="OCK77009.1"/>
    <property type="molecule type" value="Genomic_DNA"/>
</dbReference>
<organism evidence="1 2">
    <name type="scientific">Lepidopterella palustris CBS 459.81</name>
    <dbReference type="NCBI Taxonomy" id="1314670"/>
    <lineage>
        <taxon>Eukaryota</taxon>
        <taxon>Fungi</taxon>
        <taxon>Dikarya</taxon>
        <taxon>Ascomycota</taxon>
        <taxon>Pezizomycotina</taxon>
        <taxon>Dothideomycetes</taxon>
        <taxon>Pleosporomycetidae</taxon>
        <taxon>Mytilinidiales</taxon>
        <taxon>Argynnaceae</taxon>
        <taxon>Lepidopterella</taxon>
    </lineage>
</organism>
<evidence type="ECO:0000313" key="2">
    <source>
        <dbReference type="Proteomes" id="UP000250266"/>
    </source>
</evidence>
<sequence>MIWRRGLPLIDNSSSHGNHALRLAIQVIWKPRKESFACLIVQMYVGATTKTPTLRSQLTGAIDIKFYTFAEPQSIRRTVSPRMNPSSSSFTSGQLASAEDVMVRHLGHWISLEAWLRSFPILDTPTEYVGIRGEITQAKRWASNNLTPRLLDLPRKLRMLIYDQALGPHIYPSSSNITERIFMGMGILIIPS</sequence>
<keyword evidence="2" id="KW-1185">Reference proteome</keyword>
<name>A0A8E2JC18_9PEZI</name>
<dbReference type="Proteomes" id="UP000250266">
    <property type="component" value="Unassembled WGS sequence"/>
</dbReference>
<accession>A0A8E2JC18</accession>